<evidence type="ECO:0000313" key="3">
    <source>
        <dbReference type="EMBL" id="KKM01993.1"/>
    </source>
</evidence>
<protein>
    <submittedName>
        <fullName evidence="3">Uncharacterized protein</fullName>
    </submittedName>
</protein>
<reference evidence="3" key="1">
    <citation type="journal article" date="2015" name="Nature">
        <title>Complex archaea that bridge the gap between prokaryotes and eukaryotes.</title>
        <authorList>
            <person name="Spang A."/>
            <person name="Saw J.H."/>
            <person name="Jorgensen S.L."/>
            <person name="Zaremba-Niedzwiedzka K."/>
            <person name="Martijn J."/>
            <person name="Lind A.E."/>
            <person name="van Eijk R."/>
            <person name="Schleper C."/>
            <person name="Guy L."/>
            <person name="Ettema T.J."/>
        </authorList>
    </citation>
    <scope>NUCLEOTIDE SEQUENCE</scope>
</reference>
<dbReference type="Pfam" id="PF21522">
    <property type="entry name" value="MreB-like_C"/>
    <property type="match status" value="1"/>
</dbReference>
<dbReference type="Gene3D" id="3.30.420.40">
    <property type="match status" value="2"/>
</dbReference>
<proteinExistence type="predicted"/>
<feature type="domain" description="Actin-like protein N-terminal" evidence="1">
    <location>
        <begin position="6"/>
        <end position="162"/>
    </location>
</feature>
<organism evidence="3">
    <name type="scientific">marine sediment metagenome</name>
    <dbReference type="NCBI Taxonomy" id="412755"/>
    <lineage>
        <taxon>unclassified sequences</taxon>
        <taxon>metagenomes</taxon>
        <taxon>ecological metagenomes</taxon>
    </lineage>
</organism>
<name>A0A0F9JSR2_9ZZZZ</name>
<dbReference type="SUPFAM" id="SSF53067">
    <property type="entry name" value="Actin-like ATPase domain"/>
    <property type="match status" value="2"/>
</dbReference>
<dbReference type="InterPro" id="IPR040607">
    <property type="entry name" value="ALP_N"/>
</dbReference>
<accession>A0A0F9JSR2</accession>
<evidence type="ECO:0000259" key="2">
    <source>
        <dbReference type="Pfam" id="PF21522"/>
    </source>
</evidence>
<sequence>MVLPIGIDLGTSTIKISCHGTEFMIPSLIGEPNPGWSGLGALDKSLENNLILIEGEEQWYVGELARTQSEIQRALASDGQMKSAEETFLALKAALALIIAKEEQDVVIATGVPVATSLEVMKNLSRMLKGHMEINVKNDATEKIERITCNILKCLVLPEPYGTYYSTLKEKGEDEAVDTVLIDIGHGSTDILTMYSGRPMRTASGSLREATDTLTNRIAAKLQEKSNMIVKPFDLMMTIKKQKETVMLGGQSYSIKAIKDHFTAAIAKVMVDEVIRLIATLPPDAFVEYYIICGGGAYTFGDAIKKAIIDGKLVSNPEAVLIPDDPVMSNAKGFELISQSQN</sequence>
<comment type="caution">
    <text evidence="3">The sequence shown here is derived from an EMBL/GenBank/DDBJ whole genome shotgun (WGS) entry which is preliminary data.</text>
</comment>
<feature type="domain" description="Actin homologue MreB-like C-terminal" evidence="2">
    <location>
        <begin position="181"/>
        <end position="305"/>
    </location>
</feature>
<evidence type="ECO:0000259" key="1">
    <source>
        <dbReference type="Pfam" id="PF17989"/>
    </source>
</evidence>
<gene>
    <name evidence="3" type="ORF">LCGC14_1788900</name>
</gene>
<dbReference type="AlphaFoldDB" id="A0A0F9JSR2"/>
<dbReference type="InterPro" id="IPR049067">
    <property type="entry name" value="MreB-like_C"/>
</dbReference>
<dbReference type="InterPro" id="IPR043129">
    <property type="entry name" value="ATPase_NBD"/>
</dbReference>
<dbReference type="Pfam" id="PF17989">
    <property type="entry name" value="ALP_N"/>
    <property type="match status" value="1"/>
</dbReference>
<dbReference type="EMBL" id="LAZR01017051">
    <property type="protein sequence ID" value="KKM01993.1"/>
    <property type="molecule type" value="Genomic_DNA"/>
</dbReference>